<sequence length="119" mass="13804">MVEQHILARIYEHCASGKSDEAFLVELVTEFDGDANSINENPEPFLKYLHAKCDFLDWFSIMLVIQELCGRQLPRAFDERLEAATTLEKFDQVVGPYLEPEHEYQEREDHEHGDTDDCA</sequence>
<evidence type="ECO:0000313" key="3">
    <source>
        <dbReference type="Proteomes" id="UP000596123"/>
    </source>
</evidence>
<feature type="region of interest" description="Disordered" evidence="1">
    <location>
        <begin position="98"/>
        <end position="119"/>
    </location>
</feature>
<keyword evidence="3" id="KW-1185">Reference proteome</keyword>
<feature type="compositionally biased region" description="Basic and acidic residues" evidence="1">
    <location>
        <begin position="99"/>
        <end position="119"/>
    </location>
</feature>
<name>A0A7T8EQA0_9CAUD</name>
<gene>
    <name evidence="2" type="ORF">pEaSNUABM5_00292</name>
</gene>
<reference evidence="2 3" key="1">
    <citation type="submission" date="2020-12" db="EMBL/GenBank/DDBJ databases">
        <title>Complete genome sequence of Erwinia phage pEa_SNUABM_5.</title>
        <authorList>
            <person name="Kim S.G."/>
            <person name="Lee S.B."/>
            <person name="Kwon J."/>
            <person name="Park S.C."/>
        </authorList>
    </citation>
    <scope>NUCLEOTIDE SEQUENCE [LARGE SCALE GENOMIC DNA]</scope>
</reference>
<protein>
    <submittedName>
        <fullName evidence="2">Uncharacterized protein</fullName>
    </submittedName>
</protein>
<accession>A0A7T8EQA0</accession>
<organism evidence="2 3">
    <name type="scientific">Erwinia phage pEa_SNUABM_5</name>
    <dbReference type="NCBI Taxonomy" id="2797313"/>
    <lineage>
        <taxon>Viruses</taxon>
        <taxon>Duplodnaviria</taxon>
        <taxon>Heunggongvirae</taxon>
        <taxon>Uroviricota</taxon>
        <taxon>Caudoviricetes</taxon>
        <taxon>Rivsvirus</taxon>
        <taxon>Rivsvirus SNUABM5</taxon>
    </lineage>
</organism>
<dbReference type="EMBL" id="MW366843">
    <property type="protein sequence ID" value="QQO90434.1"/>
    <property type="molecule type" value="Genomic_DNA"/>
</dbReference>
<evidence type="ECO:0000313" key="2">
    <source>
        <dbReference type="EMBL" id="QQO90434.1"/>
    </source>
</evidence>
<proteinExistence type="predicted"/>
<evidence type="ECO:0000256" key="1">
    <source>
        <dbReference type="SAM" id="MobiDB-lite"/>
    </source>
</evidence>
<dbReference type="Proteomes" id="UP000596123">
    <property type="component" value="Segment"/>
</dbReference>